<keyword evidence="3" id="KW-1185">Reference proteome</keyword>
<feature type="compositionally biased region" description="Polar residues" evidence="1">
    <location>
        <begin position="609"/>
        <end position="635"/>
    </location>
</feature>
<feature type="region of interest" description="Disordered" evidence="1">
    <location>
        <begin position="331"/>
        <end position="458"/>
    </location>
</feature>
<feature type="compositionally biased region" description="Low complexity" evidence="1">
    <location>
        <begin position="383"/>
        <end position="397"/>
    </location>
</feature>
<feature type="compositionally biased region" description="Low complexity" evidence="1">
    <location>
        <begin position="528"/>
        <end position="579"/>
    </location>
</feature>
<feature type="region of interest" description="Disordered" evidence="1">
    <location>
        <begin position="927"/>
        <end position="978"/>
    </location>
</feature>
<feature type="compositionally biased region" description="Polar residues" evidence="1">
    <location>
        <begin position="91"/>
        <end position="100"/>
    </location>
</feature>
<comment type="caution">
    <text evidence="2">The sequence shown here is derived from an EMBL/GenBank/DDBJ whole genome shotgun (WGS) entry which is preliminary data.</text>
</comment>
<proteinExistence type="predicted"/>
<protein>
    <submittedName>
        <fullName evidence="2">Uncharacterized protein</fullName>
    </submittedName>
</protein>
<evidence type="ECO:0000256" key="1">
    <source>
        <dbReference type="SAM" id="MobiDB-lite"/>
    </source>
</evidence>
<feature type="compositionally biased region" description="Low complexity" evidence="1">
    <location>
        <begin position="664"/>
        <end position="673"/>
    </location>
</feature>
<feature type="compositionally biased region" description="Low complexity" evidence="1">
    <location>
        <begin position="225"/>
        <end position="236"/>
    </location>
</feature>
<accession>A0ABR1C033</accession>
<feature type="compositionally biased region" description="Basic residues" evidence="1">
    <location>
        <begin position="436"/>
        <end position="446"/>
    </location>
</feature>
<feature type="compositionally biased region" description="Low complexity" evidence="1">
    <location>
        <begin position="204"/>
        <end position="213"/>
    </location>
</feature>
<feature type="region of interest" description="Disordered" evidence="1">
    <location>
        <begin position="873"/>
        <end position="910"/>
    </location>
</feature>
<feature type="region of interest" description="Disordered" evidence="1">
    <location>
        <begin position="143"/>
        <end position="236"/>
    </location>
</feature>
<feature type="compositionally biased region" description="Basic and acidic residues" evidence="1">
    <location>
        <begin position="157"/>
        <end position="172"/>
    </location>
</feature>
<gene>
    <name evidence="2" type="primary">Necator_chrI.g4157</name>
    <name evidence="2" type="ORF">RB195_008028</name>
</gene>
<feature type="compositionally biased region" description="Basic and acidic residues" evidence="1">
    <location>
        <begin position="945"/>
        <end position="955"/>
    </location>
</feature>
<evidence type="ECO:0000313" key="3">
    <source>
        <dbReference type="Proteomes" id="UP001303046"/>
    </source>
</evidence>
<sequence length="1005" mass="107124">MLGASSLDPSSSASPWHSASAAATVGHPSSSSRPPKPSHSPPKTEADPTASFSHDVKEEYSHIEPVASTSSGKSAISEEGGSCDADASREQGMTSSSISSVHCRRLTFRLPPKFAQRLKRIANKQPNTLGRLGVSKVKVGDDETVSVNDIPPIQPLKMEERRPEQPVERVESRQSAPPPPQPPNPPPGSTGPVCQPPPGYHTIQHQQQQDVGPGVPPHPMHRSAPINNNSPLLVNLLSSQQPPGMVVGGPPGANVPPHHQSYSPAASYMYPGGGAPHQHPHSSAVPQNVAPPVMDPQQHMVMQQQMQMEQRQRMLMQQQQAHAAAVVAAQAQQHQVPGQPPQAPLTPGGFYSPAASVQQTQTQQRPPMSYAPPPQNPAMFAGQQQQSQQVPANVQQQRMSSYPAQMKPGAVPGPPPVAPGQFRGPPVEETVQPPPPKKKRKPTKKQQQKEAELAAAAAAAAAQQQQNAAAAAQAQQQQQQQFYNDRMMHPAAMPPGGMQMMGHSAYPQGAAYPANQGGMPAVPPQYPGYPQASSQQQQQQQQMQQQQQAMWHQQMQQRMMYQQQHGQPQGGAPSHPGQPWAAQRGPPVPYPTPMDGMHGGPGSVHPAVSQRTSGSGEYSRDGTSPATPHQFNPGSHQGMMMAHAGTPMSRADSQGSMFAPSSYPQQQPNAQQQVEESEHPVDKLFTGQDDQLADLGDLDDIEPMLDLGGGVLDDLTGNASTDTLGNMSAHISGPQSVDPSSTIAQTSNGDRIDSSIASVVEMVSKSGAAPPICGAPAVSQTGTHPTVASNVNAMKRRPSNAQMAATIVAVAGQQQQLLSDQRYAIGAPHHMMNPGQIPMQMQMMQPMASSPSAGNLSLEHNARAQLFHGRAGIAKTGENGPGRLVNGHDQTGVPNGARRSQPQPNDAAEEERIAELVKKVVAQGESQKAAAAEQKAKLPRKNRRKTDLSKEASPRDDEEPFIVDGSRRRAPGVATSHVQAAASNFQATMARQQQMMKQQQVQPKQ</sequence>
<feature type="compositionally biased region" description="Polar residues" evidence="1">
    <location>
        <begin position="355"/>
        <end position="366"/>
    </location>
</feature>
<feature type="region of interest" description="Disordered" evidence="1">
    <location>
        <begin position="515"/>
        <end position="678"/>
    </location>
</feature>
<feature type="compositionally biased region" description="Low complexity" evidence="1">
    <location>
        <begin position="1"/>
        <end position="33"/>
    </location>
</feature>
<name>A0ABR1C033_NECAM</name>
<dbReference type="EMBL" id="JAVFWL010000001">
    <property type="protein sequence ID" value="KAK6731927.1"/>
    <property type="molecule type" value="Genomic_DNA"/>
</dbReference>
<feature type="compositionally biased region" description="Polar residues" evidence="1">
    <location>
        <begin position="888"/>
        <end position="904"/>
    </location>
</feature>
<organism evidence="2 3">
    <name type="scientific">Necator americanus</name>
    <name type="common">Human hookworm</name>
    <dbReference type="NCBI Taxonomy" id="51031"/>
    <lineage>
        <taxon>Eukaryota</taxon>
        <taxon>Metazoa</taxon>
        <taxon>Ecdysozoa</taxon>
        <taxon>Nematoda</taxon>
        <taxon>Chromadorea</taxon>
        <taxon>Rhabditida</taxon>
        <taxon>Rhabditina</taxon>
        <taxon>Rhabditomorpha</taxon>
        <taxon>Strongyloidea</taxon>
        <taxon>Ancylostomatidae</taxon>
        <taxon>Bunostominae</taxon>
        <taxon>Necator</taxon>
    </lineage>
</organism>
<feature type="compositionally biased region" description="Pro residues" evidence="1">
    <location>
        <begin position="176"/>
        <end position="199"/>
    </location>
</feature>
<reference evidence="2 3" key="1">
    <citation type="submission" date="2023-08" db="EMBL/GenBank/DDBJ databases">
        <title>A Necator americanus chromosomal reference genome.</title>
        <authorList>
            <person name="Ilik V."/>
            <person name="Petrzelkova K.J."/>
            <person name="Pardy F."/>
            <person name="Fuh T."/>
            <person name="Niatou-Singa F.S."/>
            <person name="Gouil Q."/>
            <person name="Baker L."/>
            <person name="Ritchie M.E."/>
            <person name="Jex A.R."/>
            <person name="Gazzola D."/>
            <person name="Li H."/>
            <person name="Toshio Fujiwara R."/>
            <person name="Zhan B."/>
            <person name="Aroian R.V."/>
            <person name="Pafco B."/>
            <person name="Schwarz E.M."/>
        </authorList>
    </citation>
    <scope>NUCLEOTIDE SEQUENCE [LARGE SCALE GENOMIC DNA]</scope>
    <source>
        <strain evidence="2 3">Aroian</strain>
        <tissue evidence="2">Whole animal</tissue>
    </source>
</reference>
<dbReference type="Proteomes" id="UP001303046">
    <property type="component" value="Unassembled WGS sequence"/>
</dbReference>
<feature type="region of interest" description="Disordered" evidence="1">
    <location>
        <begin position="1"/>
        <end position="105"/>
    </location>
</feature>
<evidence type="ECO:0000313" key="2">
    <source>
        <dbReference type="EMBL" id="KAK6731927.1"/>
    </source>
</evidence>